<dbReference type="Proteomes" id="UP000215506">
    <property type="component" value="Unassembled WGS sequence"/>
</dbReference>
<dbReference type="InterPro" id="IPR036661">
    <property type="entry name" value="Luciferase-like_sf"/>
</dbReference>
<dbReference type="InterPro" id="IPR050766">
    <property type="entry name" value="Bact_Lucif_Oxidored"/>
</dbReference>
<keyword evidence="3" id="KW-1185">Reference proteome</keyword>
<feature type="domain" description="Luciferase-like" evidence="1">
    <location>
        <begin position="26"/>
        <end position="123"/>
    </location>
</feature>
<dbReference type="AlphaFoldDB" id="A0A231H9B0"/>
<dbReference type="SUPFAM" id="SSF51679">
    <property type="entry name" value="Bacterial luciferase-like"/>
    <property type="match status" value="1"/>
</dbReference>
<dbReference type="InterPro" id="IPR019922">
    <property type="entry name" value="Lucif-like_OxRdatse_MSMEG_4141"/>
</dbReference>
<dbReference type="RefSeq" id="WP_094025388.1">
    <property type="nucleotide sequence ID" value="NZ_JAAXOR010000007.1"/>
</dbReference>
<evidence type="ECO:0000313" key="2">
    <source>
        <dbReference type="EMBL" id="OXR45445.1"/>
    </source>
</evidence>
<dbReference type="NCBIfam" id="TIGR03620">
    <property type="entry name" value="F420_MSMEG_4141"/>
    <property type="match status" value="1"/>
</dbReference>
<comment type="caution">
    <text evidence="2">The sequence shown here is derived from an EMBL/GenBank/DDBJ whole genome shotgun (WGS) entry which is preliminary data.</text>
</comment>
<organism evidence="2 3">
    <name type="scientific">Nocardia cerradoensis</name>
    <dbReference type="NCBI Taxonomy" id="85688"/>
    <lineage>
        <taxon>Bacteria</taxon>
        <taxon>Bacillati</taxon>
        <taxon>Actinomycetota</taxon>
        <taxon>Actinomycetes</taxon>
        <taxon>Mycobacteriales</taxon>
        <taxon>Nocardiaceae</taxon>
        <taxon>Nocardia</taxon>
    </lineage>
</organism>
<sequence>MTEGARTTNIGKFGVWRYYAGFEPGQARELEGLGYSALWLGGSPPADLPAVEALLEETETLTVGTSIVNIWSAPAEQVAESFHRIDRRFPGRFILGFGAGHPEQDSDFRKPYDALVDYVDVLDANGVPKQQLALAALGPRVLKLAADRTAGALPYLVTAEHTRQAREILGPDALLVPEHKISFSADPVQARLTARPRTEFYLNLRNYVANLRRLGFDDEDLTPPGSDRLIDALALHGTAEQIADALIEHLKAGADQVAIQVTDEDHIGVLRALAPVLAARV</sequence>
<dbReference type="PANTHER" id="PTHR30137:SF18">
    <property type="entry name" value="CONSERVED PROTEIN"/>
    <property type="match status" value="1"/>
</dbReference>
<dbReference type="GO" id="GO:0016705">
    <property type="term" value="F:oxidoreductase activity, acting on paired donors, with incorporation or reduction of molecular oxygen"/>
    <property type="evidence" value="ECO:0007669"/>
    <property type="project" value="InterPro"/>
</dbReference>
<dbReference type="PANTHER" id="PTHR30137">
    <property type="entry name" value="LUCIFERASE-LIKE MONOOXYGENASE"/>
    <property type="match status" value="1"/>
</dbReference>
<name>A0A231H9B0_9NOCA</name>
<gene>
    <name evidence="2" type="ORF">B7C42_02570</name>
</gene>
<dbReference type="GO" id="GO:0005829">
    <property type="term" value="C:cytosol"/>
    <property type="evidence" value="ECO:0007669"/>
    <property type="project" value="TreeGrafter"/>
</dbReference>
<protein>
    <recommendedName>
        <fullName evidence="1">Luciferase-like domain-containing protein</fullName>
    </recommendedName>
</protein>
<accession>A0A231H9B0</accession>
<dbReference type="Gene3D" id="3.20.20.30">
    <property type="entry name" value="Luciferase-like domain"/>
    <property type="match status" value="1"/>
</dbReference>
<evidence type="ECO:0000313" key="3">
    <source>
        <dbReference type="Proteomes" id="UP000215506"/>
    </source>
</evidence>
<reference evidence="2 3" key="1">
    <citation type="submission" date="2017-07" db="EMBL/GenBank/DDBJ databases">
        <title>First draft Genome Sequence of Nocardia cerradoensis isolated from human infection.</title>
        <authorList>
            <person name="Carrasco G."/>
        </authorList>
    </citation>
    <scope>NUCLEOTIDE SEQUENCE [LARGE SCALE GENOMIC DNA]</scope>
    <source>
        <strain evidence="2 3">CNM20130759</strain>
    </source>
</reference>
<evidence type="ECO:0000259" key="1">
    <source>
        <dbReference type="Pfam" id="PF00296"/>
    </source>
</evidence>
<dbReference type="InterPro" id="IPR011251">
    <property type="entry name" value="Luciferase-like_dom"/>
</dbReference>
<dbReference type="Pfam" id="PF00296">
    <property type="entry name" value="Bac_luciferase"/>
    <property type="match status" value="1"/>
</dbReference>
<dbReference type="EMBL" id="NGAF01000004">
    <property type="protein sequence ID" value="OXR45445.1"/>
    <property type="molecule type" value="Genomic_DNA"/>
</dbReference>
<proteinExistence type="predicted"/>